<keyword evidence="8" id="KW-0698">rRNA processing</keyword>
<dbReference type="Gene3D" id="3.30.160.20">
    <property type="match status" value="1"/>
</dbReference>
<keyword evidence="8" id="KW-0963">Cytoplasm</keyword>
<comment type="function">
    <text evidence="8">Digests double-stranded RNA. Involved in the processing of primary rRNA transcript to yield the immediate precursors to the large and small rRNAs (23S and 16S). Processes some mRNAs, and tRNAs when they are encoded in the rRNA operon. Processes pre-crRNA and tracrRNA of type II CRISPR loci if present in the organism.</text>
</comment>
<keyword evidence="4 8" id="KW-0540">Nuclease</keyword>
<feature type="binding site" evidence="8">
    <location>
        <position position="42"/>
    </location>
    <ligand>
        <name>Mg(2+)</name>
        <dbReference type="ChEBI" id="CHEBI:18420"/>
    </ligand>
</feature>
<dbReference type="InterPro" id="IPR036389">
    <property type="entry name" value="RNase_III_sf"/>
</dbReference>
<dbReference type="PROSITE" id="PS50142">
    <property type="entry name" value="RNASE_3_2"/>
    <property type="match status" value="1"/>
</dbReference>
<keyword evidence="8" id="KW-0699">rRNA-binding</keyword>
<dbReference type="SMART" id="SM00535">
    <property type="entry name" value="RIBOc"/>
    <property type="match status" value="1"/>
</dbReference>
<dbReference type="GO" id="GO:0004525">
    <property type="term" value="F:ribonuclease III activity"/>
    <property type="evidence" value="ECO:0007669"/>
    <property type="project" value="UniProtKB-UniRule"/>
</dbReference>
<dbReference type="GO" id="GO:0010468">
    <property type="term" value="P:regulation of gene expression"/>
    <property type="evidence" value="ECO:0007669"/>
    <property type="project" value="TreeGrafter"/>
</dbReference>
<dbReference type="InterPro" id="IPR000999">
    <property type="entry name" value="RNase_III_dom"/>
</dbReference>
<feature type="binding site" evidence="8">
    <location>
        <position position="115"/>
    </location>
    <ligand>
        <name>Mg(2+)</name>
        <dbReference type="ChEBI" id="CHEBI:18420"/>
    </ligand>
</feature>
<reference evidence="12 13" key="1">
    <citation type="submission" date="2020-08" db="EMBL/GenBank/DDBJ databases">
        <title>Genomic Encyclopedia of Type Strains, Phase IV (KMG-IV): sequencing the most valuable type-strain genomes for metagenomic binning, comparative biology and taxonomic classification.</title>
        <authorList>
            <person name="Goeker M."/>
        </authorList>
    </citation>
    <scope>NUCLEOTIDE SEQUENCE [LARGE SCALE GENOMIC DNA]</scope>
    <source>
        <strain evidence="12 13">DSM 103336</strain>
    </source>
</reference>
<feature type="active site" evidence="8">
    <location>
        <position position="46"/>
    </location>
</feature>
<dbReference type="GO" id="GO:0003725">
    <property type="term" value="F:double-stranded RNA binding"/>
    <property type="evidence" value="ECO:0007669"/>
    <property type="project" value="TreeGrafter"/>
</dbReference>
<evidence type="ECO:0000256" key="5">
    <source>
        <dbReference type="ARBA" id="ARBA00022759"/>
    </source>
</evidence>
<dbReference type="NCBIfam" id="TIGR02191">
    <property type="entry name" value="RNaseIII"/>
    <property type="match status" value="1"/>
</dbReference>
<dbReference type="EC" id="3.1.26.3" evidence="8"/>
<keyword evidence="13" id="KW-1185">Reference proteome</keyword>
<dbReference type="AlphaFoldDB" id="A0A7W9BPJ6"/>
<proteinExistence type="inferred from homology"/>
<dbReference type="GO" id="GO:0006364">
    <property type="term" value="P:rRNA processing"/>
    <property type="evidence" value="ECO:0007669"/>
    <property type="project" value="UniProtKB-UniRule"/>
</dbReference>
<keyword evidence="7 8" id="KW-0694">RNA-binding</keyword>
<evidence type="ECO:0000256" key="6">
    <source>
        <dbReference type="ARBA" id="ARBA00022801"/>
    </source>
</evidence>
<dbReference type="HAMAP" id="MF_00104">
    <property type="entry name" value="RNase_III"/>
    <property type="match status" value="1"/>
</dbReference>
<dbReference type="Pfam" id="PF00035">
    <property type="entry name" value="dsrm"/>
    <property type="match status" value="1"/>
</dbReference>
<keyword evidence="6 8" id="KW-0378">Hydrolase</keyword>
<evidence type="ECO:0000256" key="9">
    <source>
        <dbReference type="SAM" id="MobiDB-lite"/>
    </source>
</evidence>
<protein>
    <recommendedName>
        <fullName evidence="8">Ribonuclease 3</fullName>
        <ecNumber evidence="8">3.1.26.3</ecNumber>
    </recommendedName>
    <alternativeName>
        <fullName evidence="8">Ribonuclease III</fullName>
        <shortName evidence="8">RNase III</shortName>
    </alternativeName>
</protein>
<evidence type="ECO:0000256" key="4">
    <source>
        <dbReference type="ARBA" id="ARBA00022722"/>
    </source>
</evidence>
<dbReference type="GO" id="GO:0046872">
    <property type="term" value="F:metal ion binding"/>
    <property type="evidence" value="ECO:0007669"/>
    <property type="project" value="UniProtKB-KW"/>
</dbReference>
<dbReference type="SUPFAM" id="SSF54768">
    <property type="entry name" value="dsRNA-binding domain-like"/>
    <property type="match status" value="1"/>
</dbReference>
<name>A0A7W9BPJ6_9SPHN</name>
<dbReference type="PROSITE" id="PS50137">
    <property type="entry name" value="DS_RBD"/>
    <property type="match status" value="1"/>
</dbReference>
<dbReference type="CDD" id="cd00593">
    <property type="entry name" value="RIBOc"/>
    <property type="match status" value="1"/>
</dbReference>
<dbReference type="GO" id="GO:0005737">
    <property type="term" value="C:cytoplasm"/>
    <property type="evidence" value="ECO:0007669"/>
    <property type="project" value="UniProtKB-SubCell"/>
</dbReference>
<dbReference type="PANTHER" id="PTHR11207:SF0">
    <property type="entry name" value="RIBONUCLEASE 3"/>
    <property type="match status" value="1"/>
</dbReference>
<dbReference type="SUPFAM" id="SSF69065">
    <property type="entry name" value="RNase III domain-like"/>
    <property type="match status" value="1"/>
</dbReference>
<accession>A0A7W9BPJ6</accession>
<comment type="subunit">
    <text evidence="8">Homodimer.</text>
</comment>
<evidence type="ECO:0000259" key="11">
    <source>
        <dbReference type="PROSITE" id="PS50142"/>
    </source>
</evidence>
<comment type="similarity">
    <text evidence="2">Belongs to the ribonuclease III family.</text>
</comment>
<evidence type="ECO:0000256" key="8">
    <source>
        <dbReference type="HAMAP-Rule" id="MF_00104"/>
    </source>
</evidence>
<dbReference type="Pfam" id="PF14622">
    <property type="entry name" value="Ribonucleas_3_3"/>
    <property type="match status" value="1"/>
</dbReference>
<evidence type="ECO:0000313" key="13">
    <source>
        <dbReference type="Proteomes" id="UP000546701"/>
    </source>
</evidence>
<evidence type="ECO:0000256" key="1">
    <source>
        <dbReference type="ARBA" id="ARBA00000109"/>
    </source>
</evidence>
<feature type="domain" description="RNase III" evidence="11">
    <location>
        <begin position="7"/>
        <end position="129"/>
    </location>
</feature>
<keyword evidence="3 8" id="KW-0507">mRNA processing</keyword>
<comment type="catalytic activity">
    <reaction evidence="1 8">
        <text>Endonucleolytic cleavage to 5'-phosphomonoester.</text>
        <dbReference type="EC" id="3.1.26.3"/>
    </reaction>
</comment>
<comment type="subcellular location">
    <subcellularLocation>
        <location evidence="8">Cytoplasm</location>
    </subcellularLocation>
</comment>
<dbReference type="PANTHER" id="PTHR11207">
    <property type="entry name" value="RIBONUCLEASE III"/>
    <property type="match status" value="1"/>
</dbReference>
<evidence type="ECO:0000256" key="7">
    <source>
        <dbReference type="ARBA" id="ARBA00022884"/>
    </source>
</evidence>
<feature type="domain" description="DRBM" evidence="10">
    <location>
        <begin position="154"/>
        <end position="222"/>
    </location>
</feature>
<dbReference type="GO" id="GO:0008033">
    <property type="term" value="P:tRNA processing"/>
    <property type="evidence" value="ECO:0007669"/>
    <property type="project" value="UniProtKB-KW"/>
</dbReference>
<dbReference type="GO" id="GO:0019843">
    <property type="term" value="F:rRNA binding"/>
    <property type="evidence" value="ECO:0007669"/>
    <property type="project" value="UniProtKB-KW"/>
</dbReference>
<feature type="region of interest" description="Disordered" evidence="9">
    <location>
        <begin position="200"/>
        <end position="222"/>
    </location>
</feature>
<dbReference type="SMART" id="SM00358">
    <property type="entry name" value="DSRM"/>
    <property type="match status" value="1"/>
</dbReference>
<dbReference type="GO" id="GO:0006397">
    <property type="term" value="P:mRNA processing"/>
    <property type="evidence" value="ECO:0007669"/>
    <property type="project" value="UniProtKB-UniRule"/>
</dbReference>
<keyword evidence="8" id="KW-0479">Metal-binding</keyword>
<gene>
    <name evidence="8" type="primary">rnc</name>
    <name evidence="12" type="ORF">FHS99_000193</name>
</gene>
<feature type="active site" evidence="8">
    <location>
        <position position="118"/>
    </location>
</feature>
<evidence type="ECO:0000259" key="10">
    <source>
        <dbReference type="PROSITE" id="PS50137"/>
    </source>
</evidence>
<feature type="compositionally biased region" description="Low complexity" evidence="9">
    <location>
        <begin position="212"/>
        <end position="222"/>
    </location>
</feature>
<dbReference type="EMBL" id="JACIJR010000001">
    <property type="protein sequence ID" value="MBB5727737.1"/>
    <property type="molecule type" value="Genomic_DNA"/>
</dbReference>
<evidence type="ECO:0000313" key="12">
    <source>
        <dbReference type="EMBL" id="MBB5727737.1"/>
    </source>
</evidence>
<keyword evidence="8" id="KW-0819">tRNA processing</keyword>
<comment type="caution">
    <text evidence="12">The sequence shown here is derived from an EMBL/GenBank/DDBJ whole genome shotgun (WGS) entry which is preliminary data.</text>
</comment>
<dbReference type="CDD" id="cd10845">
    <property type="entry name" value="DSRM_RNAse_III_family"/>
    <property type="match status" value="1"/>
</dbReference>
<organism evidence="12 13">
    <name type="scientific">Sphingomonas prati</name>
    <dbReference type="NCBI Taxonomy" id="1843237"/>
    <lineage>
        <taxon>Bacteria</taxon>
        <taxon>Pseudomonadati</taxon>
        <taxon>Pseudomonadota</taxon>
        <taxon>Alphaproteobacteria</taxon>
        <taxon>Sphingomonadales</taxon>
        <taxon>Sphingomonadaceae</taxon>
        <taxon>Sphingomonas</taxon>
    </lineage>
</organism>
<evidence type="ECO:0000256" key="2">
    <source>
        <dbReference type="ARBA" id="ARBA00010183"/>
    </source>
</evidence>
<comment type="cofactor">
    <cofactor evidence="8">
        <name>Mg(2+)</name>
        <dbReference type="ChEBI" id="CHEBI:18420"/>
    </cofactor>
</comment>
<dbReference type="RefSeq" id="WP_184075024.1">
    <property type="nucleotide sequence ID" value="NZ_BMJP01000001.1"/>
</dbReference>
<dbReference type="InterPro" id="IPR011907">
    <property type="entry name" value="RNase_III"/>
</dbReference>
<dbReference type="InterPro" id="IPR014720">
    <property type="entry name" value="dsRBD_dom"/>
</dbReference>
<keyword evidence="8" id="KW-0460">Magnesium</keyword>
<dbReference type="Gene3D" id="1.10.1520.10">
    <property type="entry name" value="Ribonuclease III domain"/>
    <property type="match status" value="1"/>
</dbReference>
<keyword evidence="5 8" id="KW-0255">Endonuclease</keyword>
<evidence type="ECO:0000256" key="3">
    <source>
        <dbReference type="ARBA" id="ARBA00022664"/>
    </source>
</evidence>
<dbReference type="PROSITE" id="PS00517">
    <property type="entry name" value="RNASE_3_1"/>
    <property type="match status" value="1"/>
</dbReference>
<dbReference type="Proteomes" id="UP000546701">
    <property type="component" value="Unassembled WGS sequence"/>
</dbReference>
<sequence>MTADPLAAWLPDALGHEPRDIALFRRALTHSSHAGATYERLEFLGDRVLGLVAADWLYALFPDEPEGALSRRLNAIVSRETCAVVGRAIGVDRMLRLGKQARDDGAVNSGNVVGDAVEALIGALYLEGGLPAAQAFVRRAWGSMVDAGAQAPRHPKSALQEWAAAHRCRPPVYTLLGRTGAHHAPRFTVGVAIPGRAEAQAEGASKQEAETEAATKLLESLT</sequence>
<feature type="binding site" evidence="8">
    <location>
        <position position="118"/>
    </location>
    <ligand>
        <name>Mg(2+)</name>
        <dbReference type="ChEBI" id="CHEBI:18420"/>
    </ligand>
</feature>